<accession>A0A7D5GYL8</accession>
<dbReference type="KEGG" id="pez:HWQ56_03690"/>
<keyword evidence="2" id="KW-1185">Reference proteome</keyword>
<evidence type="ECO:0000313" key="1">
    <source>
        <dbReference type="EMBL" id="QKZ02945.1"/>
    </source>
</evidence>
<dbReference type="RefSeq" id="WP_158153873.1">
    <property type="nucleotide sequence ID" value="NZ_CP056030.1"/>
</dbReference>
<organism evidence="1 2">
    <name type="scientific">Pseudomonas eucalypticola</name>
    <dbReference type="NCBI Taxonomy" id="2599595"/>
    <lineage>
        <taxon>Bacteria</taxon>
        <taxon>Pseudomonadati</taxon>
        <taxon>Pseudomonadota</taxon>
        <taxon>Gammaproteobacteria</taxon>
        <taxon>Pseudomonadales</taxon>
        <taxon>Pseudomonadaceae</taxon>
        <taxon>Pseudomonas</taxon>
    </lineage>
</organism>
<sequence length="84" mass="9452">MLQERLDLLKLAKPVRNQIDDLVRALNAASTRADLEREAEMQIALIGELESGRKVKPADVETLYIIFDDAVQARLQELPTAPRP</sequence>
<dbReference type="EMBL" id="CP056030">
    <property type="protein sequence ID" value="QKZ02945.1"/>
    <property type="molecule type" value="Genomic_DNA"/>
</dbReference>
<evidence type="ECO:0000313" key="2">
    <source>
        <dbReference type="Proteomes" id="UP000509568"/>
    </source>
</evidence>
<dbReference type="Proteomes" id="UP000509568">
    <property type="component" value="Chromosome"/>
</dbReference>
<gene>
    <name evidence="1" type="ORF">HWQ56_03690</name>
</gene>
<reference evidence="1 2" key="1">
    <citation type="submission" date="2020-06" db="EMBL/GenBank/DDBJ databases">
        <title>Pseudomonas eucalypticola sp. nov., an endophyte of Eucalyptus dunnii leaves with biocontrol ability of eucalyptus leaf blight.</title>
        <authorList>
            <person name="Liu Y."/>
            <person name="Song Z."/>
            <person name="Zeng H."/>
            <person name="Lu M."/>
            <person name="Wang X."/>
            <person name="Lian X."/>
            <person name="Zhang Q."/>
        </authorList>
    </citation>
    <scope>NUCLEOTIDE SEQUENCE [LARGE SCALE GENOMIC DNA]</scope>
    <source>
        <strain evidence="1 2">NP-1</strain>
    </source>
</reference>
<name>A0A7D5GYL8_9PSED</name>
<proteinExistence type="predicted"/>
<dbReference type="AlphaFoldDB" id="A0A7D5GYL8"/>
<protein>
    <submittedName>
        <fullName evidence="1">Uncharacterized protein</fullName>
    </submittedName>
</protein>